<comment type="caution">
    <text evidence="2">The sequence shown here is derived from an EMBL/GenBank/DDBJ whole genome shotgun (WGS) entry which is preliminary data.</text>
</comment>
<gene>
    <name evidence="2" type="ORF">RM812_35920</name>
</gene>
<evidence type="ECO:0000313" key="3">
    <source>
        <dbReference type="Proteomes" id="UP001180724"/>
    </source>
</evidence>
<dbReference type="Proteomes" id="UP001180724">
    <property type="component" value="Unassembled WGS sequence"/>
</dbReference>
<evidence type="ECO:0000256" key="1">
    <source>
        <dbReference type="SAM" id="MobiDB-lite"/>
    </source>
</evidence>
<sequence>MSSRSKRRKVRNKRQRHSVPASSEFDPHAQVIVDTWGTLEALLEQFAAAEDPVEAISAAFDEALAGFVQKLQRFDAIRLIEVARLAFLPFAPEGAMPVTAEADAAYVELLALIALASQQDAAAAGALDHDAVEDQEMSHFISEAKEQLVALLHLAQLRSFATVDRTNKLAVMSLLIQGTEVWIRNPSYPEMVEATNLALLDGDPIVRAALNVELGFDSTDALAVLNACHHLQQVNMNGRMEAMATAAENAIASTRDDELNPELTELARAGFVSLFEPSADEATVAIEDAAAHTGIAEERVRAVVGRFRLDLGTTTPAEVIDKFTVGNNPLRMRPLIASDSARIMLPHPALSVVAVRENLEAHLKTSSAWNTYAKHRGDLLESRTRAALGRVLPGAHYRDAFEYYVPVNDAEERTADPAKYTKRVEGDHLVVLDDVAIIVEDKAVALSALSRGGKTARLRTDLTGIITKAAEQAGRMRDGIERDGGLRIEGEGWVDLSHIREIHTITVSLDDLSTVMTATAELVRAGLLSLGSIPWTVSLHDLELITELVARPAEFLLYLRRRRNPDVTVMFNAPDELDLFLYFFEAGLWVEPDPARVRTAFPFMPEPTTAELRRYRAQKPVFLSSRTDALDQWYYTKARAGDDQETAPKPAMPAPPVAPLIDELQSRNVTGWLSIGATLLSGATTAQHQFARNGDDLLNSPSPSGSGRSLTVPATGSVDPAEGWLLVWATRPAGKDPVSEEKRLRDYLRAKKHQLGIPRGVVFLYDEPTRDLVGAYYDGHIGPLDATLTASLNSLRPASDLQNRLHPNAKRSPRGKR</sequence>
<feature type="region of interest" description="Disordered" evidence="1">
    <location>
        <begin position="798"/>
        <end position="817"/>
    </location>
</feature>
<feature type="compositionally biased region" description="Polar residues" evidence="1">
    <location>
        <begin position="699"/>
        <end position="714"/>
    </location>
</feature>
<accession>A0ABU3B0A3</accession>
<feature type="compositionally biased region" description="Basic residues" evidence="1">
    <location>
        <begin position="1"/>
        <end position="17"/>
    </location>
</feature>
<keyword evidence="3" id="KW-1185">Reference proteome</keyword>
<evidence type="ECO:0000313" key="2">
    <source>
        <dbReference type="EMBL" id="MDT0615540.1"/>
    </source>
</evidence>
<proteinExistence type="predicted"/>
<reference evidence="2" key="1">
    <citation type="submission" date="2024-05" db="EMBL/GenBank/DDBJ databases">
        <title>30 novel species of actinomycetes from the DSMZ collection.</title>
        <authorList>
            <person name="Nouioui I."/>
        </authorList>
    </citation>
    <scope>NUCLEOTIDE SEQUENCE</scope>
    <source>
        <strain evidence="2">DSM 40712</strain>
    </source>
</reference>
<dbReference type="RefSeq" id="WP_311583080.1">
    <property type="nucleotide sequence ID" value="NZ_JAVRFH010000064.1"/>
</dbReference>
<dbReference type="EMBL" id="JAVRFH010000064">
    <property type="protein sequence ID" value="MDT0615540.1"/>
    <property type="molecule type" value="Genomic_DNA"/>
</dbReference>
<organism evidence="2 3">
    <name type="scientific">Streptomyces lancefieldiae</name>
    <dbReference type="NCBI Taxonomy" id="3075520"/>
    <lineage>
        <taxon>Bacteria</taxon>
        <taxon>Bacillati</taxon>
        <taxon>Actinomycetota</taxon>
        <taxon>Actinomycetes</taxon>
        <taxon>Kitasatosporales</taxon>
        <taxon>Streptomycetaceae</taxon>
        <taxon>Streptomyces</taxon>
    </lineage>
</organism>
<protein>
    <submittedName>
        <fullName evidence="2">Preprotein translocase subunit SecA</fullName>
    </submittedName>
</protein>
<name>A0ABU3B0A3_9ACTN</name>
<feature type="compositionally biased region" description="Basic residues" evidence="1">
    <location>
        <begin position="807"/>
        <end position="817"/>
    </location>
</feature>
<feature type="region of interest" description="Disordered" evidence="1">
    <location>
        <begin position="693"/>
        <end position="715"/>
    </location>
</feature>
<feature type="region of interest" description="Disordered" evidence="1">
    <location>
        <begin position="1"/>
        <end position="23"/>
    </location>
</feature>